<sequence length="92" mass="10624">MASTIQIEHQPSREQLDQLGIWDCPIWEKEVSEFPWTYDCSETCYLLTGEVIVTPDDGEPVQFAQGDLVTFPAGLSCTWKILKPVRKHYFME</sequence>
<gene>
    <name evidence="2" type="ORF">PMG25_01525</name>
</gene>
<dbReference type="SUPFAM" id="SSF51182">
    <property type="entry name" value="RmlC-like cupins"/>
    <property type="match status" value="1"/>
</dbReference>
<proteinExistence type="predicted"/>
<dbReference type="PANTHER" id="PTHR33271:SF22">
    <property type="entry name" value="OS04G0445200 PROTEIN"/>
    <property type="match status" value="1"/>
</dbReference>
<reference evidence="2 3" key="1">
    <citation type="submission" date="2023-01" db="EMBL/GenBank/DDBJ databases">
        <title>Novel diversity within Roseofilum (Cyanobacteria; Desertifilaceae) from marine benthic mats with descriptions of four novel species.</title>
        <authorList>
            <person name="Wang Y."/>
            <person name="Berthold D.E."/>
            <person name="Hu J."/>
            <person name="Lefler F.W."/>
            <person name="Laughinghouse H.D. IV."/>
        </authorList>
    </citation>
    <scope>NUCLEOTIDE SEQUENCE [LARGE SCALE GENOMIC DNA]</scope>
    <source>
        <strain evidence="2 3">BLCC-M114</strain>
    </source>
</reference>
<dbReference type="PANTHER" id="PTHR33271">
    <property type="entry name" value="OS04G0445200 PROTEIN"/>
    <property type="match status" value="1"/>
</dbReference>
<evidence type="ECO:0000313" key="2">
    <source>
        <dbReference type="EMBL" id="MDJ1172766.1"/>
    </source>
</evidence>
<evidence type="ECO:0000259" key="1">
    <source>
        <dbReference type="Pfam" id="PF05899"/>
    </source>
</evidence>
<accession>A0ABT7B0W1</accession>
<feature type="domain" description="(S)-ureidoglycine aminohydrolase cupin" evidence="1">
    <location>
        <begin position="18"/>
        <end position="89"/>
    </location>
</feature>
<name>A0ABT7B0W1_9CYAN</name>
<dbReference type="Gene3D" id="2.60.120.10">
    <property type="entry name" value="Jelly Rolls"/>
    <property type="match status" value="1"/>
</dbReference>
<organism evidence="2 3">
    <name type="scientific">Roseofilum capinflatum BLCC-M114</name>
    <dbReference type="NCBI Taxonomy" id="3022440"/>
    <lineage>
        <taxon>Bacteria</taxon>
        <taxon>Bacillati</taxon>
        <taxon>Cyanobacteriota</taxon>
        <taxon>Cyanophyceae</taxon>
        <taxon>Desertifilales</taxon>
        <taxon>Desertifilaceae</taxon>
        <taxon>Roseofilum</taxon>
        <taxon>Roseofilum capinflatum</taxon>
    </lineage>
</organism>
<dbReference type="EMBL" id="JAQOSO010000004">
    <property type="protein sequence ID" value="MDJ1172766.1"/>
    <property type="molecule type" value="Genomic_DNA"/>
</dbReference>
<dbReference type="CDD" id="cd02227">
    <property type="entry name" value="cupin_TM1112-like"/>
    <property type="match status" value="1"/>
</dbReference>
<protein>
    <submittedName>
        <fullName evidence="2">Cupin domain-containing protein</fullName>
    </submittedName>
</protein>
<keyword evidence="3" id="KW-1185">Reference proteome</keyword>
<dbReference type="InterPro" id="IPR008579">
    <property type="entry name" value="UGlyAH_Cupin_dom"/>
</dbReference>
<evidence type="ECO:0000313" key="3">
    <source>
        <dbReference type="Proteomes" id="UP001235849"/>
    </source>
</evidence>
<comment type="caution">
    <text evidence="2">The sequence shown here is derived from an EMBL/GenBank/DDBJ whole genome shotgun (WGS) entry which is preliminary data.</text>
</comment>
<dbReference type="Pfam" id="PF05899">
    <property type="entry name" value="Cupin_3"/>
    <property type="match status" value="1"/>
</dbReference>
<dbReference type="Proteomes" id="UP001235849">
    <property type="component" value="Unassembled WGS sequence"/>
</dbReference>
<dbReference type="InterPro" id="IPR011051">
    <property type="entry name" value="RmlC_Cupin_sf"/>
</dbReference>
<dbReference type="InterPro" id="IPR014710">
    <property type="entry name" value="RmlC-like_jellyroll"/>
</dbReference>
<dbReference type="RefSeq" id="WP_283765146.1">
    <property type="nucleotide sequence ID" value="NZ_JAQOSO010000004.1"/>
</dbReference>